<protein>
    <recommendedName>
        <fullName evidence="8">Glutamyl-tRNA(Gln) amidotransferase subunit A</fullName>
        <shortName evidence="8">Glu-ADT subunit A</shortName>
        <ecNumber evidence="8">6.3.5.7</ecNumber>
    </recommendedName>
</protein>
<dbReference type="NCBIfam" id="TIGR00132">
    <property type="entry name" value="gatA"/>
    <property type="match status" value="1"/>
</dbReference>
<keyword evidence="11" id="KW-1185">Reference proteome</keyword>
<sequence>MKYLNEDIDSLNEKLAQGTLSADQLAQDTVANIKQTDDKLNAWITVQDDAKPAADLDFSKNKLAGIPIAIKDNILTKDVKTTAASHILDNYIPVYDATVIERLKVAQATFVGKTNMDEFAMGSSTEHSYFGITHNPWNLDKVPGGSSGGSAVAVASGQVVAALGSDTGGSIRQPAAFNGIFGIKPTYGRVSRWGLIAFASSLDEIGVMSKRAKTSAQVLNVIVGADDHDSTLSTRAVPDFTKYIGKDIKGMRVAVVKEYMDAVDGEMREVIQEQITVLENAGAVVNEVSLPLTKYVVPDYYIIASSEASSNLQRFDGIRYGYRAEDTKDLLDVYVKSRSEGFGEEVKRRIMLGSFALSAGSYDRFFRQAAKVRTMICQDFDRIFAENDVIVGPTTTTPAFTIGSEISDPIKMYNNDILTISANLAGIPSASVPAGMVDGMPVGLQVMAKRFDEGSIFQVADFIEQTNKFYEKTPTGMGGLTDEF</sequence>
<dbReference type="Pfam" id="PF01425">
    <property type="entry name" value="Amidase"/>
    <property type="match status" value="1"/>
</dbReference>
<evidence type="ECO:0000256" key="7">
    <source>
        <dbReference type="ARBA" id="ARBA00047407"/>
    </source>
</evidence>
<keyword evidence="4 8" id="KW-0067">ATP-binding</keyword>
<dbReference type="EMBL" id="QOCU01000001">
    <property type="protein sequence ID" value="RHW53608.1"/>
    <property type="molecule type" value="Genomic_DNA"/>
</dbReference>
<dbReference type="RefSeq" id="WP_118906693.1">
    <property type="nucleotide sequence ID" value="NZ_QOCU01000001.1"/>
</dbReference>
<dbReference type="InterPro" id="IPR020556">
    <property type="entry name" value="Amidase_CS"/>
</dbReference>
<evidence type="ECO:0000259" key="9">
    <source>
        <dbReference type="Pfam" id="PF01425"/>
    </source>
</evidence>
<feature type="active site" description="Charge relay system" evidence="8">
    <location>
        <position position="146"/>
    </location>
</feature>
<proteinExistence type="inferred from homology"/>
<dbReference type="HAMAP" id="MF_00120">
    <property type="entry name" value="GatA"/>
    <property type="match status" value="1"/>
</dbReference>
<dbReference type="GO" id="GO:0016874">
    <property type="term" value="F:ligase activity"/>
    <property type="evidence" value="ECO:0007669"/>
    <property type="project" value="UniProtKB-KW"/>
</dbReference>
<comment type="subunit">
    <text evidence="8">Heterotrimer of A, B and C subunits.</text>
</comment>
<comment type="function">
    <text evidence="6 8">Allows the formation of correctly charged Gln-tRNA(Gln) through the transamidation of misacylated Glu-tRNA(Gln) in organisms which lack glutaminyl-tRNA synthetase. The reaction takes place in the presence of glutamine and ATP through an activated gamma-phospho-Glu-tRNA(Gln).</text>
</comment>
<dbReference type="EC" id="6.3.5.7" evidence="8"/>
<evidence type="ECO:0000256" key="2">
    <source>
        <dbReference type="ARBA" id="ARBA00022598"/>
    </source>
</evidence>
<dbReference type="InterPro" id="IPR000120">
    <property type="entry name" value="Amidase"/>
</dbReference>
<reference evidence="10 11" key="1">
    <citation type="submission" date="2018-07" db="EMBL/GenBank/DDBJ databases">
        <title>Genome sequences of six Lactobacillus spp. isolated from bumble bee guts.</title>
        <authorList>
            <person name="Motta E.V.S."/>
            <person name="Moran N.A."/>
        </authorList>
    </citation>
    <scope>NUCLEOTIDE SEQUENCE [LARGE SCALE GENOMIC DNA]</scope>
    <source>
        <strain evidence="10 11">BI-4G</strain>
    </source>
</reference>
<feature type="active site" description="Acyl-ester intermediate" evidence="8">
    <location>
        <position position="170"/>
    </location>
</feature>
<feature type="active site" description="Charge relay system" evidence="8">
    <location>
        <position position="71"/>
    </location>
</feature>
<keyword evidence="5 8" id="KW-0648">Protein biosynthesis</keyword>
<keyword evidence="2 8" id="KW-0436">Ligase</keyword>
<evidence type="ECO:0000256" key="4">
    <source>
        <dbReference type="ARBA" id="ARBA00022840"/>
    </source>
</evidence>
<dbReference type="InterPro" id="IPR036928">
    <property type="entry name" value="AS_sf"/>
</dbReference>
<accession>A0ABX9LWU0</accession>
<evidence type="ECO:0000256" key="1">
    <source>
        <dbReference type="ARBA" id="ARBA00008069"/>
    </source>
</evidence>
<dbReference type="Gene3D" id="3.90.1300.10">
    <property type="entry name" value="Amidase signature (AS) domain"/>
    <property type="match status" value="1"/>
</dbReference>
<comment type="catalytic activity">
    <reaction evidence="7 8">
        <text>L-glutamyl-tRNA(Gln) + L-glutamine + ATP + H2O = L-glutaminyl-tRNA(Gln) + L-glutamate + ADP + phosphate + H(+)</text>
        <dbReference type="Rhea" id="RHEA:17521"/>
        <dbReference type="Rhea" id="RHEA-COMP:9681"/>
        <dbReference type="Rhea" id="RHEA-COMP:9684"/>
        <dbReference type="ChEBI" id="CHEBI:15377"/>
        <dbReference type="ChEBI" id="CHEBI:15378"/>
        <dbReference type="ChEBI" id="CHEBI:29985"/>
        <dbReference type="ChEBI" id="CHEBI:30616"/>
        <dbReference type="ChEBI" id="CHEBI:43474"/>
        <dbReference type="ChEBI" id="CHEBI:58359"/>
        <dbReference type="ChEBI" id="CHEBI:78520"/>
        <dbReference type="ChEBI" id="CHEBI:78521"/>
        <dbReference type="ChEBI" id="CHEBI:456216"/>
        <dbReference type="EC" id="6.3.5.7"/>
    </reaction>
</comment>
<organism evidence="10 11">
    <name type="scientific">Lactobacillus bombicola</name>
    <dbReference type="NCBI Taxonomy" id="1505723"/>
    <lineage>
        <taxon>Bacteria</taxon>
        <taxon>Bacillati</taxon>
        <taxon>Bacillota</taxon>
        <taxon>Bacilli</taxon>
        <taxon>Lactobacillales</taxon>
        <taxon>Lactobacillaceae</taxon>
        <taxon>Lactobacillus</taxon>
    </lineage>
</organism>
<dbReference type="PROSITE" id="PS00571">
    <property type="entry name" value="AMIDASES"/>
    <property type="match status" value="1"/>
</dbReference>
<evidence type="ECO:0000256" key="5">
    <source>
        <dbReference type="ARBA" id="ARBA00022917"/>
    </source>
</evidence>
<dbReference type="PANTHER" id="PTHR11895">
    <property type="entry name" value="TRANSAMIDASE"/>
    <property type="match status" value="1"/>
</dbReference>
<comment type="similarity">
    <text evidence="1 8">Belongs to the amidase family. GatA subfamily.</text>
</comment>
<evidence type="ECO:0000313" key="10">
    <source>
        <dbReference type="EMBL" id="RHW53608.1"/>
    </source>
</evidence>
<dbReference type="Proteomes" id="UP000283380">
    <property type="component" value="Unassembled WGS sequence"/>
</dbReference>
<dbReference type="PANTHER" id="PTHR11895:SF151">
    <property type="entry name" value="GLUTAMYL-TRNA(GLN) AMIDOTRANSFERASE SUBUNIT A"/>
    <property type="match status" value="1"/>
</dbReference>
<evidence type="ECO:0000256" key="6">
    <source>
        <dbReference type="ARBA" id="ARBA00025295"/>
    </source>
</evidence>
<feature type="domain" description="Amidase" evidence="9">
    <location>
        <begin position="28"/>
        <end position="455"/>
    </location>
</feature>
<dbReference type="SUPFAM" id="SSF75304">
    <property type="entry name" value="Amidase signature (AS) enzymes"/>
    <property type="match status" value="1"/>
</dbReference>
<dbReference type="InterPro" id="IPR004412">
    <property type="entry name" value="GatA"/>
</dbReference>
<evidence type="ECO:0000313" key="11">
    <source>
        <dbReference type="Proteomes" id="UP000283380"/>
    </source>
</evidence>
<name>A0ABX9LWU0_9LACO</name>
<evidence type="ECO:0000256" key="8">
    <source>
        <dbReference type="HAMAP-Rule" id="MF_00120"/>
    </source>
</evidence>
<evidence type="ECO:0000256" key="3">
    <source>
        <dbReference type="ARBA" id="ARBA00022741"/>
    </source>
</evidence>
<gene>
    <name evidence="8 10" type="primary">gatA</name>
    <name evidence="10" type="ORF">DS834_01360</name>
</gene>
<keyword evidence="3 8" id="KW-0547">Nucleotide-binding</keyword>
<dbReference type="InterPro" id="IPR023631">
    <property type="entry name" value="Amidase_dom"/>
</dbReference>
<comment type="caution">
    <text evidence="10">The sequence shown here is derived from an EMBL/GenBank/DDBJ whole genome shotgun (WGS) entry which is preliminary data.</text>
</comment>